<evidence type="ECO:0000313" key="2">
    <source>
        <dbReference type="EMBL" id="CUQ21009.1"/>
    </source>
</evidence>
<dbReference type="RefSeq" id="WP_055057902.1">
    <property type="nucleotide sequence ID" value="NZ_CYZP01000011.1"/>
</dbReference>
<dbReference type="Proteomes" id="UP000095762">
    <property type="component" value="Unassembled WGS sequence"/>
</dbReference>
<name>A0A174B7U9_9FIRM</name>
<dbReference type="AlphaFoldDB" id="A0A174B7U9"/>
<dbReference type="EMBL" id="CZBP01000020">
    <property type="protein sequence ID" value="CUQ21009.1"/>
    <property type="molecule type" value="Genomic_DNA"/>
</dbReference>
<accession>A0A174B7U9</accession>
<evidence type="ECO:0000313" key="1">
    <source>
        <dbReference type="EMBL" id="CUN96907.1"/>
    </source>
</evidence>
<dbReference type="EMBL" id="CYZP01000011">
    <property type="protein sequence ID" value="CUN96907.1"/>
    <property type="molecule type" value="Genomic_DNA"/>
</dbReference>
<proteinExistence type="predicted"/>
<sequence length="84" mass="9594">MLFDSRTVYLGVSRDKYEQYCKALDSEKIKYKTKRVNHEEKMTAPGRGTVRSMGGNFGTDKTLYEIMVGEKDYDNAMGILTALK</sequence>
<protein>
    <recommendedName>
        <fullName evidence="5">DUF2007 domain-containing protein</fullName>
    </recommendedName>
</protein>
<reference evidence="3 4" key="1">
    <citation type="submission" date="2015-09" db="EMBL/GenBank/DDBJ databases">
        <authorList>
            <consortium name="Pathogen Informatics"/>
        </authorList>
    </citation>
    <scope>NUCLEOTIDE SEQUENCE [LARGE SCALE GENOMIC DNA]</scope>
    <source>
        <strain evidence="1 3">2789STDY5834861</strain>
        <strain evidence="2 4">2789STDY5834957</strain>
    </source>
</reference>
<evidence type="ECO:0000313" key="4">
    <source>
        <dbReference type="Proteomes" id="UP000095762"/>
    </source>
</evidence>
<evidence type="ECO:0000313" key="3">
    <source>
        <dbReference type="Proteomes" id="UP000095645"/>
    </source>
</evidence>
<dbReference type="Proteomes" id="UP000095645">
    <property type="component" value="Unassembled WGS sequence"/>
</dbReference>
<gene>
    <name evidence="1" type="ORF">ERS852476_01543</name>
    <name evidence="2" type="ORF">ERS852569_02446</name>
</gene>
<organism evidence="1 3">
    <name type="scientific">Blautia obeum</name>
    <dbReference type="NCBI Taxonomy" id="40520"/>
    <lineage>
        <taxon>Bacteria</taxon>
        <taxon>Bacillati</taxon>
        <taxon>Bacillota</taxon>
        <taxon>Clostridia</taxon>
        <taxon>Lachnospirales</taxon>
        <taxon>Lachnospiraceae</taxon>
        <taxon>Blautia</taxon>
    </lineage>
</organism>
<evidence type="ECO:0008006" key="5">
    <source>
        <dbReference type="Google" id="ProtNLM"/>
    </source>
</evidence>